<dbReference type="Pfam" id="PF00593">
    <property type="entry name" value="TonB_dep_Rec_b-barrel"/>
    <property type="match status" value="1"/>
</dbReference>
<keyword evidence="3 8" id="KW-1134">Transmembrane beta strand</keyword>
<dbReference type="InterPro" id="IPR000531">
    <property type="entry name" value="Beta-barrel_TonB"/>
</dbReference>
<dbReference type="InterPro" id="IPR039426">
    <property type="entry name" value="TonB-dep_rcpt-like"/>
</dbReference>
<dbReference type="NCBIfam" id="TIGR04057">
    <property type="entry name" value="SusC_RagA_signa"/>
    <property type="match status" value="1"/>
</dbReference>
<dbReference type="PROSITE" id="PS52016">
    <property type="entry name" value="TONB_DEPENDENT_REC_3"/>
    <property type="match status" value="1"/>
</dbReference>
<evidence type="ECO:0000256" key="2">
    <source>
        <dbReference type="ARBA" id="ARBA00022448"/>
    </source>
</evidence>
<dbReference type="RefSeq" id="WP_130855306.1">
    <property type="nucleotide sequence ID" value="NZ_JBHLWO010000002.1"/>
</dbReference>
<dbReference type="Gene3D" id="2.60.40.1120">
    <property type="entry name" value="Carboxypeptidase-like, regulatory domain"/>
    <property type="match status" value="1"/>
</dbReference>
<keyword evidence="5 9" id="KW-0798">TonB box</keyword>
<evidence type="ECO:0000313" key="12">
    <source>
        <dbReference type="EMBL" id="MFC0320108.1"/>
    </source>
</evidence>
<keyword evidence="13" id="KW-1185">Reference proteome</keyword>
<organism evidence="12 13">
    <name type="scientific">Olivibacter oleidegradans</name>
    <dbReference type="NCBI Taxonomy" id="760123"/>
    <lineage>
        <taxon>Bacteria</taxon>
        <taxon>Pseudomonadati</taxon>
        <taxon>Bacteroidota</taxon>
        <taxon>Sphingobacteriia</taxon>
        <taxon>Sphingobacteriales</taxon>
        <taxon>Sphingobacteriaceae</taxon>
        <taxon>Olivibacter</taxon>
    </lineage>
</organism>
<evidence type="ECO:0000313" key="13">
    <source>
        <dbReference type="Proteomes" id="UP001589774"/>
    </source>
</evidence>
<evidence type="ECO:0000256" key="1">
    <source>
        <dbReference type="ARBA" id="ARBA00004571"/>
    </source>
</evidence>
<dbReference type="InterPro" id="IPR036942">
    <property type="entry name" value="Beta-barrel_TonB_sf"/>
</dbReference>
<dbReference type="Pfam" id="PF13715">
    <property type="entry name" value="CarbopepD_reg_2"/>
    <property type="match status" value="1"/>
</dbReference>
<keyword evidence="6 8" id="KW-0472">Membrane</keyword>
<dbReference type="InterPro" id="IPR023997">
    <property type="entry name" value="TonB-dep_OMP_SusC/RagA_CS"/>
</dbReference>
<keyword evidence="2 8" id="KW-0813">Transport</keyword>
<dbReference type="Gene3D" id="2.170.130.10">
    <property type="entry name" value="TonB-dependent receptor, plug domain"/>
    <property type="match status" value="1"/>
</dbReference>
<comment type="subcellular location">
    <subcellularLocation>
        <location evidence="1 8">Cell outer membrane</location>
        <topology evidence="1 8">Multi-pass membrane protein</topology>
    </subcellularLocation>
</comment>
<dbReference type="Proteomes" id="UP001589774">
    <property type="component" value="Unassembled WGS sequence"/>
</dbReference>
<comment type="caution">
    <text evidence="12">The sequence shown here is derived from an EMBL/GenBank/DDBJ whole genome shotgun (WGS) entry which is preliminary data.</text>
</comment>
<protein>
    <submittedName>
        <fullName evidence="12">SusC/RagA family TonB-linked outer membrane protein</fullName>
    </submittedName>
</protein>
<dbReference type="EMBL" id="JBHLWO010000002">
    <property type="protein sequence ID" value="MFC0320108.1"/>
    <property type="molecule type" value="Genomic_DNA"/>
</dbReference>
<accession>A0ABV6HMH2</accession>
<reference evidence="12 13" key="1">
    <citation type="submission" date="2024-09" db="EMBL/GenBank/DDBJ databases">
        <authorList>
            <person name="Sun Q."/>
            <person name="Mori K."/>
        </authorList>
    </citation>
    <scope>NUCLEOTIDE SEQUENCE [LARGE SCALE GENOMIC DNA]</scope>
    <source>
        <strain evidence="12 13">CCM 7765</strain>
    </source>
</reference>
<comment type="similarity">
    <text evidence="8 9">Belongs to the TonB-dependent receptor family.</text>
</comment>
<proteinExistence type="inferred from homology"/>
<evidence type="ECO:0000256" key="4">
    <source>
        <dbReference type="ARBA" id="ARBA00022692"/>
    </source>
</evidence>
<feature type="domain" description="TonB-dependent receptor-like beta-barrel" evidence="10">
    <location>
        <begin position="383"/>
        <end position="936"/>
    </location>
</feature>
<dbReference type="Pfam" id="PF07715">
    <property type="entry name" value="Plug"/>
    <property type="match status" value="1"/>
</dbReference>
<gene>
    <name evidence="12" type="ORF">ACFFI0_17420</name>
</gene>
<dbReference type="SUPFAM" id="SSF49464">
    <property type="entry name" value="Carboxypeptidase regulatory domain-like"/>
    <property type="match status" value="1"/>
</dbReference>
<sequence length="978" mass="109502">MEKISKGFLLLCFSLWYLPGFAQLTVKGTVKEQGTERALVKASITAVGSGKTALTDEKGRFELSVANLQDTLRITYLGYTDRLIPLQGRASVIVQLVPDASKLDEVVVVGYGSMKKGEVTSAIANVKSDEFVQGMVRSPTQLLQGKVAGLQMSNPSGDPTAGVQINIRGVSTISASSDPLVVIDGIPGGSLNAIAPEDVESIDVLKDGSAAAIYGTRGTNGVILVTTKKAKAGAASLDYHTYYSYEQLQKKPELLNATDYRSLLQDPQFADKVSDEGTSTDWVEEVTRTPINFVHNLSLRGGTASTNYMLSGTYRSQEGVLLRTYKKPIILKANINHNMWDDKLKFQFNISNSMVTQQVTWYDAFLQAMLSNPTRPVYAADGTYNEYGVSYKPYNPVALLNEETDKQRANTLLTSGRITYSPISNLNVSVMGGFQRYDDTRDKWNTFRYFTTTIENKNGEVTKWNNLHMDRTLELTADYVKDIGLHSITGMIGYNYQDFNRQGSSMYAFDFPTDYFEAWNIQSSNAILDGRAQLSSYRNNSKLISFFGRLTYNYADKYMVMTSLRREGSTKFGKDNKWGFFPAVSAGWRISKERFMENAKAIDDLKLRVGYGITGTEIGSAYQSLVLLNYTSPSFLNGEWIRGVVPASNPNPNLKWERKAEWNVGLDVSLLKSRISATLDLYDRTTSDLLAEYQVPVPPNYTSSMWANVGKINNRGVEISLTGKAVQREQFDLSLTGNFSYNKNKVVSLSNESYQRDYWYTGWTSSGIQQYTHIVKQGEPLGNFYGLKAVGLSEEGRWLVEALDGGQKLQSEAGQEDKQVLGNGLPKMYASLNVYMRYRKFDLGMMVRGAFDYQVFNEYRAHWETMGRISEGNLPKSALNKPFGSNSYVWEPQVYNSYFIEDGDFVKIDNITFGYNLNLNNKYFKRLRVYLSGLNLYTFTGYKGMDPEVSIKGLAPGVESKSLYPTVRSYTLGCMINL</sequence>
<dbReference type="InterPro" id="IPR037066">
    <property type="entry name" value="Plug_dom_sf"/>
</dbReference>
<dbReference type="Gene3D" id="2.40.170.20">
    <property type="entry name" value="TonB-dependent receptor, beta-barrel domain"/>
    <property type="match status" value="1"/>
</dbReference>
<evidence type="ECO:0000256" key="7">
    <source>
        <dbReference type="ARBA" id="ARBA00023237"/>
    </source>
</evidence>
<evidence type="ECO:0000256" key="8">
    <source>
        <dbReference type="PROSITE-ProRule" id="PRU01360"/>
    </source>
</evidence>
<dbReference type="InterPro" id="IPR012910">
    <property type="entry name" value="Plug_dom"/>
</dbReference>
<evidence type="ECO:0000256" key="3">
    <source>
        <dbReference type="ARBA" id="ARBA00022452"/>
    </source>
</evidence>
<evidence type="ECO:0000256" key="6">
    <source>
        <dbReference type="ARBA" id="ARBA00023136"/>
    </source>
</evidence>
<evidence type="ECO:0000259" key="11">
    <source>
        <dbReference type="Pfam" id="PF07715"/>
    </source>
</evidence>
<dbReference type="SUPFAM" id="SSF56935">
    <property type="entry name" value="Porins"/>
    <property type="match status" value="1"/>
</dbReference>
<dbReference type="NCBIfam" id="TIGR04056">
    <property type="entry name" value="OMP_RagA_SusC"/>
    <property type="match status" value="1"/>
</dbReference>
<name>A0ABV6HMH2_9SPHI</name>
<keyword evidence="4 8" id="KW-0812">Transmembrane</keyword>
<evidence type="ECO:0000259" key="10">
    <source>
        <dbReference type="Pfam" id="PF00593"/>
    </source>
</evidence>
<keyword evidence="7 8" id="KW-0998">Cell outer membrane</keyword>
<feature type="domain" description="TonB-dependent receptor plug" evidence="11">
    <location>
        <begin position="116"/>
        <end position="222"/>
    </location>
</feature>
<dbReference type="InterPro" id="IPR023996">
    <property type="entry name" value="TonB-dep_OMP_SusC/RagA"/>
</dbReference>
<dbReference type="InterPro" id="IPR008969">
    <property type="entry name" value="CarboxyPept-like_regulatory"/>
</dbReference>
<evidence type="ECO:0000256" key="5">
    <source>
        <dbReference type="ARBA" id="ARBA00023077"/>
    </source>
</evidence>
<evidence type="ECO:0000256" key="9">
    <source>
        <dbReference type="RuleBase" id="RU003357"/>
    </source>
</evidence>